<dbReference type="AlphaFoldDB" id="A0A363D4F0"/>
<dbReference type="InterPro" id="IPR013655">
    <property type="entry name" value="PAS_fold_3"/>
</dbReference>
<evidence type="ECO:0000313" key="3">
    <source>
        <dbReference type="Proteomes" id="UP000251135"/>
    </source>
</evidence>
<dbReference type="EMBL" id="MUXE01000002">
    <property type="protein sequence ID" value="PUE65977.1"/>
    <property type="molecule type" value="Genomic_DNA"/>
</dbReference>
<name>A0A363D4F0_9BACT</name>
<dbReference type="InterPro" id="IPR000014">
    <property type="entry name" value="PAS"/>
</dbReference>
<gene>
    <name evidence="2" type="ORF">B0174_01540</name>
</gene>
<evidence type="ECO:0000259" key="1">
    <source>
        <dbReference type="PROSITE" id="PS50112"/>
    </source>
</evidence>
<dbReference type="RefSeq" id="WP_108557885.1">
    <property type="nucleotide sequence ID" value="NZ_MUXE01000002.1"/>
</dbReference>
<protein>
    <submittedName>
        <fullName evidence="2">Chemotaxis protein</fullName>
    </submittedName>
</protein>
<reference evidence="2 3" key="1">
    <citation type="submission" date="2017-02" db="EMBL/GenBank/DDBJ databases">
        <title>Arcobacter caeni sp. nov, a new Arcobacter species isolated from reclaimed water.</title>
        <authorList>
            <person name="Figueras M.J."/>
            <person name="Perez-Cataluna A."/>
            <person name="Salas-Masso N."/>
        </authorList>
    </citation>
    <scope>NUCLEOTIDE SEQUENCE [LARGE SCALE GENOMIC DNA]</scope>
    <source>
        <strain evidence="2 3">RW17-10</strain>
    </source>
</reference>
<keyword evidence="3" id="KW-1185">Reference proteome</keyword>
<dbReference type="NCBIfam" id="TIGR00229">
    <property type="entry name" value="sensory_box"/>
    <property type="match status" value="1"/>
</dbReference>
<comment type="caution">
    <text evidence="2">The sequence shown here is derived from an EMBL/GenBank/DDBJ whole genome shotgun (WGS) entry which is preliminary data.</text>
</comment>
<dbReference type="SUPFAM" id="SSF55785">
    <property type="entry name" value="PYP-like sensor domain (PAS domain)"/>
    <property type="match status" value="1"/>
</dbReference>
<accession>A0A363D4F0</accession>
<dbReference type="Gene3D" id="3.30.450.20">
    <property type="entry name" value="PAS domain"/>
    <property type="match status" value="1"/>
</dbReference>
<dbReference type="PROSITE" id="PS50112">
    <property type="entry name" value="PAS"/>
    <property type="match status" value="1"/>
</dbReference>
<proteinExistence type="predicted"/>
<dbReference type="OrthoDB" id="9806477at2"/>
<dbReference type="Proteomes" id="UP000251135">
    <property type="component" value="Unassembled WGS sequence"/>
</dbReference>
<organism evidence="2 3">
    <name type="scientific">Arcobacter caeni</name>
    <dbReference type="NCBI Taxonomy" id="1912877"/>
    <lineage>
        <taxon>Bacteria</taxon>
        <taxon>Pseudomonadati</taxon>
        <taxon>Campylobacterota</taxon>
        <taxon>Epsilonproteobacteria</taxon>
        <taxon>Campylobacterales</taxon>
        <taxon>Arcobacteraceae</taxon>
        <taxon>Arcobacter</taxon>
    </lineage>
</organism>
<dbReference type="InterPro" id="IPR035965">
    <property type="entry name" value="PAS-like_dom_sf"/>
</dbReference>
<feature type="domain" description="PAS" evidence="1">
    <location>
        <begin position="25"/>
        <end position="60"/>
    </location>
</feature>
<evidence type="ECO:0000313" key="2">
    <source>
        <dbReference type="EMBL" id="PUE65977.1"/>
    </source>
</evidence>
<dbReference type="CDD" id="cd00130">
    <property type="entry name" value="PAS"/>
    <property type="match status" value="1"/>
</dbReference>
<dbReference type="Pfam" id="PF08447">
    <property type="entry name" value="PAS_3"/>
    <property type="match status" value="1"/>
</dbReference>
<sequence>MEFLSGNFLCETIVPKEELIVSRTDLKGNITYANETFAEISGYTADELIGKPHNIVRHPDMPKSIFKELWKDLDIKGSWSGVVKNKRKDEGFYWVYAEVSGVYKDGVLIEYKSIRTPISFDDKVKYQLLYDQLKKDANETTRRIIYS</sequence>